<dbReference type="RefSeq" id="WP_023523861.1">
    <property type="nucleotide sequence ID" value="NC_022877.1"/>
</dbReference>
<dbReference type="KEGG" id="bthu:YBT1518_32702"/>
<name>A0A9W3PJH2_BACTU</name>
<sequence>MRPVPSRIHFFNLQEQHCKNCQFQYMSSKQCIEECEVGKELTTLNEKAFKRRSNTVLTPKEKWNDKCKEAVSLFEQGMEYPDIAKKIGCHVSSLYRELKKRKLLFPPKTNS</sequence>
<gene>
    <name evidence="1" type="ORF">YBT1518_32702</name>
</gene>
<organism evidence="1 2">
    <name type="scientific">Bacillus thuringiensis YBT-1518</name>
    <dbReference type="NCBI Taxonomy" id="529122"/>
    <lineage>
        <taxon>Bacteria</taxon>
        <taxon>Bacillati</taxon>
        <taxon>Bacillota</taxon>
        <taxon>Bacilli</taxon>
        <taxon>Bacillales</taxon>
        <taxon>Bacillaceae</taxon>
        <taxon>Bacillus</taxon>
        <taxon>Bacillus cereus group</taxon>
    </lineage>
</organism>
<protein>
    <submittedName>
        <fullName evidence="1">Cobalamin synthesis protein P47K</fullName>
    </submittedName>
</protein>
<proteinExistence type="predicted"/>
<dbReference type="Proteomes" id="UP000018566">
    <property type="component" value="Plasmid pBMB0232"/>
</dbReference>
<dbReference type="EMBL" id="CP005939">
    <property type="protein sequence ID" value="AHA75570.1"/>
    <property type="molecule type" value="Genomic_DNA"/>
</dbReference>
<geneLocation type="plasmid" evidence="1 2">
    <name>pBMB0232</name>
</geneLocation>
<reference evidence="1 2" key="1">
    <citation type="submission" date="2013-05" db="EMBL/GenBank/DDBJ databases">
        <title>Complete genome sequence of Bacillus thuringiensis YBT-1518, a typical strain with high toxicity to nematode.</title>
        <authorList>
            <person name="Wang P."/>
            <person name="Zhang C."/>
            <person name="Guo M."/>
            <person name="Guo S."/>
            <person name="Zhu Y."/>
            <person name="Zheng J."/>
            <person name="Zhu L."/>
            <person name="Ruan L."/>
            <person name="Peng D."/>
            <person name="Sun M."/>
        </authorList>
    </citation>
    <scope>NUCLEOTIDE SEQUENCE [LARGE SCALE GENOMIC DNA]</scope>
    <source>
        <strain evidence="1 2">YBT-1518</strain>
        <plasmid evidence="1 2">pBMB0232</plasmid>
    </source>
</reference>
<keyword evidence="1" id="KW-0614">Plasmid</keyword>
<dbReference type="Gene3D" id="1.10.10.60">
    <property type="entry name" value="Homeodomain-like"/>
    <property type="match status" value="1"/>
</dbReference>
<evidence type="ECO:0000313" key="1">
    <source>
        <dbReference type="EMBL" id="AHA75570.1"/>
    </source>
</evidence>
<dbReference type="AlphaFoldDB" id="A0A9W3PJH2"/>
<evidence type="ECO:0000313" key="2">
    <source>
        <dbReference type="Proteomes" id="UP000018566"/>
    </source>
</evidence>
<accession>A0A9W3PJH2</accession>